<protein>
    <recommendedName>
        <fullName evidence="7">Shikimate kinase</fullName>
        <shortName evidence="7">SK</shortName>
        <ecNumber evidence="7">2.7.1.71</ecNumber>
    </recommendedName>
</protein>
<comment type="caution">
    <text evidence="8">The sequence shown here is derived from an EMBL/GenBank/DDBJ whole genome shotgun (WGS) entry which is preliminary data.</text>
</comment>
<keyword evidence="4 7" id="KW-0418">Kinase</keyword>
<dbReference type="InterPro" id="IPR000623">
    <property type="entry name" value="Shikimate_kinase/TSH1"/>
</dbReference>
<reference evidence="8" key="1">
    <citation type="submission" date="2022-02" db="EMBL/GenBank/DDBJ databases">
        <title>Halalkalibacter sp. nov. isolated from Lonar Lake, India.</title>
        <authorList>
            <person name="Joshi A."/>
            <person name="Thite S."/>
            <person name="Lodha T."/>
        </authorList>
    </citation>
    <scope>NUCLEOTIDE SEQUENCE</scope>
    <source>
        <strain evidence="8">MEB205</strain>
    </source>
</reference>
<feature type="binding site" evidence="7">
    <location>
        <position position="16"/>
    </location>
    <ligand>
        <name>Mg(2+)</name>
        <dbReference type="ChEBI" id="CHEBI:18420"/>
    </ligand>
</feature>
<keyword evidence="9" id="KW-1185">Reference proteome</keyword>
<gene>
    <name evidence="7" type="primary">aroK</name>
    <name evidence="8" type="ORF">MF646_22375</name>
</gene>
<comment type="caution">
    <text evidence="7">Lacks conserved residue(s) required for the propagation of feature annotation.</text>
</comment>
<name>A0A9X2CX13_9BACI</name>
<keyword evidence="7" id="KW-0460">Magnesium</keyword>
<dbReference type="PANTHER" id="PTHR21087">
    <property type="entry name" value="SHIKIMATE KINASE"/>
    <property type="match status" value="1"/>
</dbReference>
<dbReference type="GO" id="GO:0008652">
    <property type="term" value="P:amino acid biosynthetic process"/>
    <property type="evidence" value="ECO:0007669"/>
    <property type="project" value="UniProtKB-KW"/>
</dbReference>
<keyword evidence="3 7" id="KW-0547">Nucleotide-binding</keyword>
<feature type="binding site" evidence="7">
    <location>
        <begin position="12"/>
        <end position="17"/>
    </location>
    <ligand>
        <name>ATP</name>
        <dbReference type="ChEBI" id="CHEBI:30616"/>
    </ligand>
</feature>
<evidence type="ECO:0000256" key="2">
    <source>
        <dbReference type="ARBA" id="ARBA00022679"/>
    </source>
</evidence>
<evidence type="ECO:0000256" key="6">
    <source>
        <dbReference type="ARBA" id="ARBA00023141"/>
    </source>
</evidence>
<dbReference type="GO" id="GO:0005524">
    <property type="term" value="F:ATP binding"/>
    <property type="evidence" value="ECO:0007669"/>
    <property type="project" value="UniProtKB-UniRule"/>
</dbReference>
<dbReference type="EC" id="2.7.1.71" evidence="7"/>
<dbReference type="PANTHER" id="PTHR21087:SF16">
    <property type="entry name" value="SHIKIMATE KINASE 1, CHLOROPLASTIC"/>
    <property type="match status" value="1"/>
</dbReference>
<comment type="catalytic activity">
    <reaction evidence="7">
        <text>shikimate + ATP = 3-phosphoshikimate + ADP + H(+)</text>
        <dbReference type="Rhea" id="RHEA:13121"/>
        <dbReference type="ChEBI" id="CHEBI:15378"/>
        <dbReference type="ChEBI" id="CHEBI:30616"/>
        <dbReference type="ChEBI" id="CHEBI:36208"/>
        <dbReference type="ChEBI" id="CHEBI:145989"/>
        <dbReference type="ChEBI" id="CHEBI:456216"/>
        <dbReference type="EC" id="2.7.1.71"/>
    </reaction>
</comment>
<feature type="binding site" evidence="7">
    <location>
        <position position="79"/>
    </location>
    <ligand>
        <name>substrate</name>
    </ligand>
</feature>
<accession>A0A9X2CX13</accession>
<dbReference type="EMBL" id="JAKRYL010000043">
    <property type="protein sequence ID" value="MCL7749863.1"/>
    <property type="molecule type" value="Genomic_DNA"/>
</dbReference>
<sequence>MSHQYYITGFMGSGKTTIGQALAEKIGYRVIDTDQWIESKEHMSISEIFEKKGEAYFRELETQALKEIRGERTIITTGGGIVKKGRNREIMSSQGKVIYLQADLDELLRRLEGDETRPLLQQQEKDKVQKLYESRLDLYEQADIIVNTVGKSVLDIVRELELILKS</sequence>
<comment type="function">
    <text evidence="7">Catalyzes the specific phosphorylation of the 3-hydroxyl group of shikimic acid using ATP as a cosubstrate.</text>
</comment>
<dbReference type="GO" id="GO:0000287">
    <property type="term" value="F:magnesium ion binding"/>
    <property type="evidence" value="ECO:0007669"/>
    <property type="project" value="UniProtKB-UniRule"/>
</dbReference>
<feature type="binding site" evidence="7">
    <location>
        <position position="58"/>
    </location>
    <ligand>
        <name>substrate</name>
    </ligand>
</feature>
<dbReference type="GO" id="GO:0004765">
    <property type="term" value="F:shikimate kinase activity"/>
    <property type="evidence" value="ECO:0007669"/>
    <property type="project" value="UniProtKB-UniRule"/>
</dbReference>
<comment type="pathway">
    <text evidence="7">Metabolic intermediate biosynthesis; chorismate biosynthesis; chorismate from D-erythrose 4-phosphate and phosphoenolpyruvate: step 5/7.</text>
</comment>
<keyword evidence="1 7" id="KW-0028">Amino-acid biosynthesis</keyword>
<evidence type="ECO:0000256" key="4">
    <source>
        <dbReference type="ARBA" id="ARBA00022777"/>
    </source>
</evidence>
<feature type="binding site" evidence="7">
    <location>
        <position position="34"/>
    </location>
    <ligand>
        <name>substrate</name>
    </ligand>
</feature>
<dbReference type="HAMAP" id="MF_00109">
    <property type="entry name" value="Shikimate_kinase"/>
    <property type="match status" value="1"/>
</dbReference>
<dbReference type="PRINTS" id="PR01100">
    <property type="entry name" value="SHIKIMTKNASE"/>
</dbReference>
<dbReference type="InterPro" id="IPR027417">
    <property type="entry name" value="P-loop_NTPase"/>
</dbReference>
<evidence type="ECO:0000313" key="9">
    <source>
        <dbReference type="Proteomes" id="UP001139150"/>
    </source>
</evidence>
<dbReference type="RefSeq" id="WP_250098716.1">
    <property type="nucleotide sequence ID" value="NZ_JAKRYL010000043.1"/>
</dbReference>
<comment type="cofactor">
    <cofactor evidence="7">
        <name>Mg(2+)</name>
        <dbReference type="ChEBI" id="CHEBI:18420"/>
    </cofactor>
    <text evidence="7">Binds 1 Mg(2+) ion per subunit.</text>
</comment>
<dbReference type="InterPro" id="IPR031322">
    <property type="entry name" value="Shikimate/glucono_kinase"/>
</dbReference>
<comment type="subcellular location">
    <subcellularLocation>
        <location evidence="7">Cytoplasm</location>
    </subcellularLocation>
</comment>
<comment type="subunit">
    <text evidence="7">Monomer.</text>
</comment>
<evidence type="ECO:0000256" key="3">
    <source>
        <dbReference type="ARBA" id="ARBA00022741"/>
    </source>
</evidence>
<evidence type="ECO:0000256" key="7">
    <source>
        <dbReference type="HAMAP-Rule" id="MF_00109"/>
    </source>
</evidence>
<dbReference type="SUPFAM" id="SSF52540">
    <property type="entry name" value="P-loop containing nucleoside triphosphate hydrolases"/>
    <property type="match status" value="1"/>
</dbReference>
<evidence type="ECO:0000256" key="5">
    <source>
        <dbReference type="ARBA" id="ARBA00022840"/>
    </source>
</evidence>
<feature type="binding site" evidence="7">
    <location>
        <position position="117"/>
    </location>
    <ligand>
        <name>ATP</name>
        <dbReference type="ChEBI" id="CHEBI:30616"/>
    </ligand>
</feature>
<keyword evidence="2 7" id="KW-0808">Transferase</keyword>
<proteinExistence type="inferred from homology"/>
<keyword evidence="7" id="KW-0963">Cytoplasm</keyword>
<dbReference type="Proteomes" id="UP001139150">
    <property type="component" value="Unassembled WGS sequence"/>
</dbReference>
<feature type="binding site" evidence="7">
    <location>
        <position position="135"/>
    </location>
    <ligand>
        <name>substrate</name>
    </ligand>
</feature>
<dbReference type="CDD" id="cd00464">
    <property type="entry name" value="SK"/>
    <property type="match status" value="1"/>
</dbReference>
<evidence type="ECO:0000256" key="1">
    <source>
        <dbReference type="ARBA" id="ARBA00022605"/>
    </source>
</evidence>
<dbReference type="AlphaFoldDB" id="A0A9X2CX13"/>
<dbReference type="GO" id="GO:0009073">
    <property type="term" value="P:aromatic amino acid family biosynthetic process"/>
    <property type="evidence" value="ECO:0007669"/>
    <property type="project" value="UniProtKB-KW"/>
</dbReference>
<keyword evidence="5 7" id="KW-0067">ATP-binding</keyword>
<evidence type="ECO:0000313" key="8">
    <source>
        <dbReference type="EMBL" id="MCL7749863.1"/>
    </source>
</evidence>
<dbReference type="GO" id="GO:0005829">
    <property type="term" value="C:cytosol"/>
    <property type="evidence" value="ECO:0007669"/>
    <property type="project" value="TreeGrafter"/>
</dbReference>
<dbReference type="GO" id="GO:0009423">
    <property type="term" value="P:chorismate biosynthetic process"/>
    <property type="evidence" value="ECO:0007669"/>
    <property type="project" value="UniProtKB-UniRule"/>
</dbReference>
<keyword evidence="7" id="KW-0479">Metal-binding</keyword>
<keyword evidence="6 7" id="KW-0057">Aromatic amino acid biosynthesis</keyword>
<dbReference type="Pfam" id="PF01202">
    <property type="entry name" value="SKI"/>
    <property type="match status" value="1"/>
</dbReference>
<organism evidence="8 9">
    <name type="scientific">Halalkalibacter alkaliphilus</name>
    <dbReference type="NCBI Taxonomy" id="2917993"/>
    <lineage>
        <taxon>Bacteria</taxon>
        <taxon>Bacillati</taxon>
        <taxon>Bacillota</taxon>
        <taxon>Bacilli</taxon>
        <taxon>Bacillales</taxon>
        <taxon>Bacillaceae</taxon>
        <taxon>Halalkalibacter</taxon>
    </lineage>
</organism>
<comment type="similarity">
    <text evidence="7">Belongs to the shikimate kinase family.</text>
</comment>
<dbReference type="Gene3D" id="3.40.50.300">
    <property type="entry name" value="P-loop containing nucleotide triphosphate hydrolases"/>
    <property type="match status" value="1"/>
</dbReference>